<dbReference type="EMBL" id="FZMP01000219">
    <property type="protein sequence ID" value="SNQ62405.1"/>
    <property type="molecule type" value="Genomic_DNA"/>
</dbReference>
<accession>A0A284VSY8</accession>
<protein>
    <recommendedName>
        <fullName evidence="3">Aminoglycoside phosphotransferase</fullName>
    </recommendedName>
</protein>
<dbReference type="SUPFAM" id="SSF56112">
    <property type="entry name" value="Protein kinase-like (PK-like)"/>
    <property type="match status" value="1"/>
</dbReference>
<evidence type="ECO:0000313" key="1">
    <source>
        <dbReference type="EMBL" id="SNQ62405.1"/>
    </source>
</evidence>
<evidence type="ECO:0008006" key="3">
    <source>
        <dbReference type="Google" id="ProtNLM"/>
    </source>
</evidence>
<dbReference type="STRING" id="1392998.ANME2D_02910"/>
<reference evidence="2" key="1">
    <citation type="submission" date="2017-06" db="EMBL/GenBank/DDBJ databases">
        <authorList>
            <person name="Cremers G."/>
        </authorList>
    </citation>
    <scope>NUCLEOTIDE SEQUENCE [LARGE SCALE GENOMIC DNA]</scope>
</reference>
<dbReference type="InterPro" id="IPR011009">
    <property type="entry name" value="Kinase-like_dom_sf"/>
</dbReference>
<evidence type="ECO:0000313" key="2">
    <source>
        <dbReference type="Proteomes" id="UP000218615"/>
    </source>
</evidence>
<proteinExistence type="predicted"/>
<dbReference type="Proteomes" id="UP000218615">
    <property type="component" value="Unassembled WGS sequence"/>
</dbReference>
<keyword evidence="2" id="KW-1185">Reference proteome</keyword>
<dbReference type="Gene3D" id="3.90.1200.10">
    <property type="match status" value="1"/>
</dbReference>
<sequence length="367" mass="42388">MDSGNMILKKKDVEDYLSGLYGKAKVTGISELGGIPVEVEEGIKGFGYGKPYLIEFEVNGKTNSVVLSTMRVQKGFGHDHFSDRAQILIWQHSVFSKLPDHVRSLDVGYFTGEGRLFSTGMAEEYFILMEKIEGKEYFLDLERIKKDGKLISLDKDRAGALSSYLARIHASKHDDRELYLRKIRDTVGHGECIMGLTDSYPDNLDFVSRDDLCEIEKKCVGWRYKIKGKAHRLCMTHGDFHPWNIMFREGADFTLLDRSRGEWGEAADDVSSITMNYLFYSLQKYGELAGPFRELYELFFKNYLDRTHDDELLKVIQPFYVFRSLVVASPIWYPSLEPSVRKKLFNFIYNVLDSEEFNYQNVNSYIS</sequence>
<gene>
    <name evidence="1" type="ORF">MNV_700059</name>
</gene>
<name>A0A284VSY8_9EURY</name>
<organism evidence="1 2">
    <name type="scientific">Candidatus Methanoperedens nitratireducens</name>
    <dbReference type="NCBI Taxonomy" id="1392998"/>
    <lineage>
        <taxon>Archaea</taxon>
        <taxon>Methanobacteriati</taxon>
        <taxon>Methanobacteriota</taxon>
        <taxon>Stenosarchaea group</taxon>
        <taxon>Methanomicrobia</taxon>
        <taxon>Methanosarcinales</taxon>
        <taxon>ANME-2 cluster</taxon>
        <taxon>Candidatus Methanoperedentaceae</taxon>
        <taxon>Candidatus Methanoperedens</taxon>
    </lineage>
</organism>
<dbReference type="AlphaFoldDB" id="A0A284VSY8"/>